<evidence type="ECO:0000313" key="3">
    <source>
        <dbReference type="EMBL" id="GFA85886.1"/>
    </source>
</evidence>
<proteinExistence type="predicted"/>
<evidence type="ECO:0000256" key="2">
    <source>
        <dbReference type="SAM" id="MobiDB-lite"/>
    </source>
</evidence>
<dbReference type="EMBL" id="BKCJ010501893">
    <property type="protein sequence ID" value="GFA85886.1"/>
    <property type="molecule type" value="Genomic_DNA"/>
</dbReference>
<feature type="compositionally biased region" description="Basic and acidic residues" evidence="2">
    <location>
        <begin position="14"/>
        <end position="25"/>
    </location>
</feature>
<comment type="caution">
    <text evidence="3">The sequence shown here is derived from an EMBL/GenBank/DDBJ whole genome shotgun (WGS) entry which is preliminary data.</text>
</comment>
<keyword evidence="1" id="KW-0175">Coiled coil</keyword>
<feature type="non-terminal residue" evidence="3">
    <location>
        <position position="1"/>
    </location>
</feature>
<reference evidence="3" key="1">
    <citation type="journal article" date="2019" name="Sci. Rep.">
        <title>Draft genome of Tanacetum cinerariifolium, the natural source of mosquito coil.</title>
        <authorList>
            <person name="Yamashiro T."/>
            <person name="Shiraishi A."/>
            <person name="Satake H."/>
            <person name="Nakayama K."/>
        </authorList>
    </citation>
    <scope>NUCLEOTIDE SEQUENCE</scope>
</reference>
<organism evidence="3">
    <name type="scientific">Tanacetum cinerariifolium</name>
    <name type="common">Dalmatian daisy</name>
    <name type="synonym">Chrysanthemum cinerariifolium</name>
    <dbReference type="NCBI Taxonomy" id="118510"/>
    <lineage>
        <taxon>Eukaryota</taxon>
        <taxon>Viridiplantae</taxon>
        <taxon>Streptophyta</taxon>
        <taxon>Embryophyta</taxon>
        <taxon>Tracheophyta</taxon>
        <taxon>Spermatophyta</taxon>
        <taxon>Magnoliopsida</taxon>
        <taxon>eudicotyledons</taxon>
        <taxon>Gunneridae</taxon>
        <taxon>Pentapetalae</taxon>
        <taxon>asterids</taxon>
        <taxon>campanulids</taxon>
        <taxon>Asterales</taxon>
        <taxon>Asteraceae</taxon>
        <taxon>Asteroideae</taxon>
        <taxon>Anthemideae</taxon>
        <taxon>Anthemidinae</taxon>
        <taxon>Tanacetum</taxon>
    </lineage>
</organism>
<feature type="coiled-coil region" evidence="1">
    <location>
        <begin position="171"/>
        <end position="198"/>
    </location>
</feature>
<feature type="region of interest" description="Disordered" evidence="2">
    <location>
        <begin position="1"/>
        <end position="25"/>
    </location>
</feature>
<name>A0A699KDJ5_TANCI</name>
<evidence type="ECO:0000256" key="1">
    <source>
        <dbReference type="SAM" id="Coils"/>
    </source>
</evidence>
<protein>
    <submittedName>
        <fullName evidence="3">Uncharacterized protein</fullName>
    </submittedName>
</protein>
<sequence>APRSPKYVPNPIELEDHVPSHIPEHPKDLVSAEDEAPIEAYIPEVTSAPRPPLPPSFLSLRIRPPHTRVTIAQMRAAVPSTYHSLLPSGTPPLLPIPSTSRRAEIPKADIPPQKRRLLTAPRPGCEVGESSAAAARQPGPTMACSVDCSFVSTMETRFRDTERRMMTALEMVNMRKDRAAVRAEIEVLRKDRLAYEQESIQTREALARSKAYSRALEARVVVLETQARRYKWQHQTVDDLAVQHIMPTQTLEAGARIDTLEDTGSSS</sequence>
<gene>
    <name evidence="3" type="ORF">Tci_657858</name>
</gene>
<dbReference type="AlphaFoldDB" id="A0A699KDJ5"/>
<accession>A0A699KDJ5</accession>